<dbReference type="EMBL" id="AFTL01000018">
    <property type="protein sequence ID" value="EGS36316.1"/>
    <property type="molecule type" value="Genomic_DNA"/>
</dbReference>
<evidence type="ECO:0000313" key="1">
    <source>
        <dbReference type="EMBL" id="EGS36316.1"/>
    </source>
</evidence>
<comment type="caution">
    <text evidence="1">The sequence shown here is derived from an EMBL/GenBank/DDBJ whole genome shotgun (WGS) entry which is preliminary data.</text>
</comment>
<sequence length="50" mass="5831">MARVIKYTKTFKKQFKKRRKAPSGVQYLKVHYLKSLMIKSGVLGNILFSV</sequence>
<organism evidence="1 2">
    <name type="scientific">Limosilactobacillus oris F0423</name>
    <dbReference type="NCBI Taxonomy" id="944562"/>
    <lineage>
        <taxon>Bacteria</taxon>
        <taxon>Bacillati</taxon>
        <taxon>Bacillota</taxon>
        <taxon>Bacilli</taxon>
        <taxon>Lactobacillales</taxon>
        <taxon>Lactobacillaceae</taxon>
        <taxon>Limosilactobacillus</taxon>
    </lineage>
</organism>
<keyword evidence="2" id="KW-1185">Reference proteome</keyword>
<evidence type="ECO:0000313" key="2">
    <source>
        <dbReference type="Proteomes" id="UP000006035"/>
    </source>
</evidence>
<accession>A0ABN0D3Z6</accession>
<name>A0ABN0D3Z6_9LACO</name>
<dbReference type="Proteomes" id="UP000006035">
    <property type="component" value="Unassembled WGS sequence"/>
</dbReference>
<protein>
    <submittedName>
        <fullName evidence="1">Uncharacterized protein</fullName>
    </submittedName>
</protein>
<reference evidence="1 2" key="1">
    <citation type="submission" date="2011-05" db="EMBL/GenBank/DDBJ databases">
        <authorList>
            <person name="Durkin A.S."/>
            <person name="Kim M."/>
            <person name="Radune D."/>
            <person name="Hostetler J."/>
            <person name="Torralba M."/>
            <person name="Gillis M."/>
            <person name="Methe B."/>
            <person name="Sutton G."/>
            <person name="Nelson K.E."/>
        </authorList>
    </citation>
    <scope>NUCLEOTIDE SEQUENCE [LARGE SCALE GENOMIC DNA]</scope>
    <source>
        <strain evidence="1 2">F0423</strain>
    </source>
</reference>
<gene>
    <name evidence="1" type="ORF">HMPREF9102_2105</name>
</gene>
<proteinExistence type="predicted"/>